<proteinExistence type="predicted"/>
<keyword evidence="4" id="KW-1185">Reference proteome</keyword>
<dbReference type="KEGG" id="pgin:FRZ67_02260"/>
<evidence type="ECO:0000259" key="2">
    <source>
        <dbReference type="Pfam" id="PF13568"/>
    </source>
</evidence>
<evidence type="ECO:0000256" key="1">
    <source>
        <dbReference type="SAM" id="SignalP"/>
    </source>
</evidence>
<protein>
    <submittedName>
        <fullName evidence="3">Porin family protein</fullName>
    </submittedName>
</protein>
<accession>A0A5B8V555</accession>
<name>A0A5B8V555_9BACT</name>
<sequence>MKRTLLILSLITLTATFSQAQYNTKTRIMIYGEGGLNLSTLYQSASSEKALKLSNITRPVIGLYVKTKFPTLMGFDAGVSLSQQGTNTKDSVASSAIFPDSAISKAVLNYAYAYGDALYYFELQGDNTIHAGVGLYAGYAMNGDQVTGSDKKKLLLDDWKRFDFGLQLKTAFNIHEFITLGVQYRIAFLRTLETVDRVGNDNNLRNSVLTLTAALRLFEIKSK</sequence>
<evidence type="ECO:0000313" key="3">
    <source>
        <dbReference type="EMBL" id="QEC66185.1"/>
    </source>
</evidence>
<dbReference type="RefSeq" id="WP_147187985.1">
    <property type="nucleotide sequence ID" value="NZ_CP042435.1"/>
</dbReference>
<reference evidence="3 4" key="1">
    <citation type="journal article" date="2016" name="Int. J. Syst. Evol. Microbiol.">
        <title>Panacibacter ginsenosidivorans gen. nov., sp. nov., with ginsenoside converting activity isolated from soil of a ginseng field.</title>
        <authorList>
            <person name="Siddiqi M.Z."/>
            <person name="Muhammad Shafi S."/>
            <person name="Choi K.D."/>
            <person name="Im W.T."/>
        </authorList>
    </citation>
    <scope>NUCLEOTIDE SEQUENCE [LARGE SCALE GENOMIC DNA]</scope>
    <source>
        <strain evidence="3 4">Gsoil1550</strain>
    </source>
</reference>
<gene>
    <name evidence="3" type="ORF">FRZ67_02260</name>
</gene>
<organism evidence="3 4">
    <name type="scientific">Panacibacter ginsenosidivorans</name>
    <dbReference type="NCBI Taxonomy" id="1813871"/>
    <lineage>
        <taxon>Bacteria</taxon>
        <taxon>Pseudomonadati</taxon>
        <taxon>Bacteroidota</taxon>
        <taxon>Chitinophagia</taxon>
        <taxon>Chitinophagales</taxon>
        <taxon>Chitinophagaceae</taxon>
        <taxon>Panacibacter</taxon>
    </lineage>
</organism>
<keyword evidence="1" id="KW-0732">Signal</keyword>
<feature type="chain" id="PRO_5022667334" evidence="1">
    <location>
        <begin position="21"/>
        <end position="223"/>
    </location>
</feature>
<dbReference type="InterPro" id="IPR025665">
    <property type="entry name" value="Beta-barrel_OMP_2"/>
</dbReference>
<evidence type="ECO:0000313" key="4">
    <source>
        <dbReference type="Proteomes" id="UP000321533"/>
    </source>
</evidence>
<feature type="signal peptide" evidence="1">
    <location>
        <begin position="1"/>
        <end position="20"/>
    </location>
</feature>
<dbReference type="Pfam" id="PF13568">
    <property type="entry name" value="OMP_b-brl_2"/>
    <property type="match status" value="1"/>
</dbReference>
<dbReference type="AlphaFoldDB" id="A0A5B8V555"/>
<feature type="domain" description="Outer membrane protein beta-barrel" evidence="2">
    <location>
        <begin position="19"/>
        <end position="187"/>
    </location>
</feature>
<dbReference type="Proteomes" id="UP000321533">
    <property type="component" value="Chromosome"/>
</dbReference>
<dbReference type="EMBL" id="CP042435">
    <property type="protein sequence ID" value="QEC66185.1"/>
    <property type="molecule type" value="Genomic_DNA"/>
</dbReference>